<keyword evidence="5" id="KW-0255">Endonuclease</keyword>
<sequence>MQQEKRLVPQLRFPEFDGEWEKKKLGDVAKVTSGGTPNRSKNQYWGGDLPWLTTSLIDFNLITKAEEFITNEGLENSSAKLFPVGTLLMAMYGQGKTRGKIGVLGIKASTNQACGAIVPSKTIKNYFLFQNLAGRYDEIRNLSNDGGQQNISLGIIKSLKFAHPSLPEQQKIADFLSAVDTRIQSLEKKKSLLKIYKKGVMQKIFTQEIRFRDDTSTPLSASNGQEFPEWEKKKLGDILIEVNDKSTISNQYPILSSTAKGLFNQSDYFKKDVASKDNTGYKILKKHQLVLSPQNLWLGNINVNCDFAIGAVSPSYKVFDFNKNLTSFEFCKYLLFTNRMFYEYSQASEQGASIVRRNLDMLSFVAIPIKLPTPKEQAKIANFLSVLDKRIGLVTEQIEKTKTYKKGLLQQMFV</sequence>
<keyword evidence="3" id="KW-0238">DNA-binding</keyword>
<feature type="domain" description="Type I restriction modification DNA specificity" evidence="4">
    <location>
        <begin position="19"/>
        <end position="191"/>
    </location>
</feature>
<dbReference type="Proteomes" id="UP001200642">
    <property type="component" value="Unassembled WGS sequence"/>
</dbReference>
<dbReference type="GO" id="GO:0016787">
    <property type="term" value="F:hydrolase activity"/>
    <property type="evidence" value="ECO:0007669"/>
    <property type="project" value="UniProtKB-KW"/>
</dbReference>
<evidence type="ECO:0000313" key="5">
    <source>
        <dbReference type="EMBL" id="MCG2462202.1"/>
    </source>
</evidence>
<dbReference type="Gene3D" id="3.90.220.20">
    <property type="entry name" value="DNA methylase specificity domains"/>
    <property type="match status" value="2"/>
</dbReference>
<dbReference type="PANTHER" id="PTHR30408:SF12">
    <property type="entry name" value="TYPE I RESTRICTION ENZYME MJAVIII SPECIFICITY SUBUNIT"/>
    <property type="match status" value="1"/>
</dbReference>
<reference evidence="5" key="1">
    <citation type="submission" date="2023-02" db="EMBL/GenBank/DDBJ databases">
        <title>Genome of Flavobacteriaceae gen. nov. sp. strain F89.</title>
        <authorList>
            <person name="Wang Y."/>
        </authorList>
    </citation>
    <scope>NUCLEOTIDE SEQUENCE</scope>
    <source>
        <strain evidence="5">F89</strain>
    </source>
</reference>
<keyword evidence="2" id="KW-0680">Restriction system</keyword>
<evidence type="ECO:0000256" key="3">
    <source>
        <dbReference type="ARBA" id="ARBA00023125"/>
    </source>
</evidence>
<dbReference type="InterPro" id="IPR052021">
    <property type="entry name" value="Type-I_RS_S_subunit"/>
</dbReference>
<dbReference type="SUPFAM" id="SSF116734">
    <property type="entry name" value="DNA methylase specificity domain"/>
    <property type="match status" value="2"/>
</dbReference>
<name>A0AAE3EYS7_9FLAO</name>
<keyword evidence="5" id="KW-0378">Hydrolase</keyword>
<dbReference type="EMBL" id="JAIRBC010000026">
    <property type="protein sequence ID" value="MCG2462202.1"/>
    <property type="molecule type" value="Genomic_DNA"/>
</dbReference>
<dbReference type="GO" id="GO:0003677">
    <property type="term" value="F:DNA binding"/>
    <property type="evidence" value="ECO:0007669"/>
    <property type="project" value="UniProtKB-KW"/>
</dbReference>
<evidence type="ECO:0000259" key="4">
    <source>
        <dbReference type="Pfam" id="PF01420"/>
    </source>
</evidence>
<dbReference type="InterPro" id="IPR044946">
    <property type="entry name" value="Restrct_endonuc_typeI_TRD_sf"/>
</dbReference>
<dbReference type="InterPro" id="IPR000055">
    <property type="entry name" value="Restrct_endonuc_typeI_TRD"/>
</dbReference>
<dbReference type="Pfam" id="PF01420">
    <property type="entry name" value="Methylase_S"/>
    <property type="match status" value="2"/>
</dbReference>
<accession>A0AAE3EYS7</accession>
<evidence type="ECO:0000313" key="6">
    <source>
        <dbReference type="Proteomes" id="UP001200642"/>
    </source>
</evidence>
<keyword evidence="6" id="KW-1185">Reference proteome</keyword>
<keyword evidence="5" id="KW-0540">Nuclease</keyword>
<feature type="domain" description="Type I restriction modification DNA specificity" evidence="4">
    <location>
        <begin position="229"/>
        <end position="399"/>
    </location>
</feature>
<protein>
    <submittedName>
        <fullName evidence="5">Restriction endonuclease subunit S</fullName>
        <ecNumber evidence="5">3.1.21.-</ecNumber>
    </submittedName>
</protein>
<evidence type="ECO:0000256" key="2">
    <source>
        <dbReference type="ARBA" id="ARBA00022747"/>
    </source>
</evidence>
<comment type="similarity">
    <text evidence="1">Belongs to the type-I restriction system S methylase family.</text>
</comment>
<gene>
    <name evidence="5" type="ORF">K8352_15690</name>
</gene>
<comment type="caution">
    <text evidence="5">The sequence shown here is derived from an EMBL/GenBank/DDBJ whole genome shotgun (WGS) entry which is preliminary data.</text>
</comment>
<dbReference type="GO" id="GO:0004519">
    <property type="term" value="F:endonuclease activity"/>
    <property type="evidence" value="ECO:0007669"/>
    <property type="project" value="UniProtKB-KW"/>
</dbReference>
<dbReference type="CDD" id="cd17287">
    <property type="entry name" value="RMtype1_S_EcoN10ORF171P_TRD2-CR2_like"/>
    <property type="match status" value="1"/>
</dbReference>
<dbReference type="EC" id="3.1.21.-" evidence="5"/>
<dbReference type="RefSeq" id="WP_317903342.1">
    <property type="nucleotide sequence ID" value="NZ_JAIRBC010000026.1"/>
</dbReference>
<proteinExistence type="inferred from homology"/>
<organism evidence="5 6">
    <name type="scientific">Cerina litoralis</name>
    <dbReference type="NCBI Taxonomy" id="2874477"/>
    <lineage>
        <taxon>Bacteria</taxon>
        <taxon>Pseudomonadati</taxon>
        <taxon>Bacteroidota</taxon>
        <taxon>Flavobacteriia</taxon>
        <taxon>Flavobacteriales</taxon>
        <taxon>Flavobacteriaceae</taxon>
        <taxon>Cerina</taxon>
    </lineage>
</organism>
<dbReference type="Gene3D" id="1.10.287.1120">
    <property type="entry name" value="Bipartite methylase S protein"/>
    <property type="match status" value="1"/>
</dbReference>
<dbReference type="AlphaFoldDB" id="A0AAE3EYS7"/>
<dbReference type="PANTHER" id="PTHR30408">
    <property type="entry name" value="TYPE-1 RESTRICTION ENZYME ECOKI SPECIFICITY PROTEIN"/>
    <property type="match status" value="1"/>
</dbReference>
<dbReference type="GO" id="GO:0009307">
    <property type="term" value="P:DNA restriction-modification system"/>
    <property type="evidence" value="ECO:0007669"/>
    <property type="project" value="UniProtKB-KW"/>
</dbReference>
<evidence type="ECO:0000256" key="1">
    <source>
        <dbReference type="ARBA" id="ARBA00010923"/>
    </source>
</evidence>